<name>A0A5B8SU98_9GAMM</name>
<keyword evidence="3" id="KW-1185">Reference proteome</keyword>
<reference evidence="2 3" key="1">
    <citation type="submission" date="2019-06" db="EMBL/GenBank/DDBJ databases">
        <title>Genome analyses of bacteria isolated from kimchi.</title>
        <authorList>
            <person name="Lee S."/>
            <person name="Ahn S."/>
            <person name="Roh S."/>
        </authorList>
    </citation>
    <scope>NUCLEOTIDE SEQUENCE [LARGE SCALE GENOMIC DNA]</scope>
    <source>
        <strain evidence="2 3">CBA4606</strain>
    </source>
</reference>
<evidence type="ECO:0000313" key="3">
    <source>
        <dbReference type="Proteomes" id="UP000321272"/>
    </source>
</evidence>
<feature type="transmembrane region" description="Helical" evidence="1">
    <location>
        <begin position="52"/>
        <end position="72"/>
    </location>
</feature>
<dbReference type="EMBL" id="CP042382">
    <property type="protein sequence ID" value="QEA39881.1"/>
    <property type="molecule type" value="Genomic_DNA"/>
</dbReference>
<organism evidence="2 3">
    <name type="scientific">Pistricoccus aurantiacus</name>
    <dbReference type="NCBI Taxonomy" id="1883414"/>
    <lineage>
        <taxon>Bacteria</taxon>
        <taxon>Pseudomonadati</taxon>
        <taxon>Pseudomonadota</taxon>
        <taxon>Gammaproteobacteria</taxon>
        <taxon>Oceanospirillales</taxon>
        <taxon>Halomonadaceae</taxon>
        <taxon>Pistricoccus</taxon>
    </lineage>
</organism>
<sequence>MKSRSQARPAKADEDRLNAAGLSLKRKVVSVLAAAFLTALAFVFLFTGYLEGGAFVSMLTLAFGTGLVLLVWNRIEQFTLFGSEIKLRRLAHQAEDMLSGLDESRVDVYRTMLRLTDGALETQSPGVKIPAETFRVDAIQDEPIQALVGLLRSIERAELIDRLADDIADVADKAIERTTDSLKQRDGHFRQALDDARIENSPGEIAGFYTRWARSGIGNGEADSSRAHGLMAGPLDRSVALTQLEELLRYREMAKALRKSPPESS</sequence>
<dbReference type="KEGG" id="paur:FGL86_12930"/>
<dbReference type="AlphaFoldDB" id="A0A5B8SU98"/>
<keyword evidence="1" id="KW-0812">Transmembrane</keyword>
<dbReference type="Proteomes" id="UP000321272">
    <property type="component" value="Chromosome"/>
</dbReference>
<evidence type="ECO:0000256" key="1">
    <source>
        <dbReference type="SAM" id="Phobius"/>
    </source>
</evidence>
<feature type="transmembrane region" description="Helical" evidence="1">
    <location>
        <begin position="28"/>
        <end position="46"/>
    </location>
</feature>
<proteinExistence type="predicted"/>
<dbReference type="OrthoDB" id="6183546at2"/>
<dbReference type="RefSeq" id="WP_147184929.1">
    <property type="nucleotide sequence ID" value="NZ_CP042382.1"/>
</dbReference>
<evidence type="ECO:0000313" key="2">
    <source>
        <dbReference type="EMBL" id="QEA39881.1"/>
    </source>
</evidence>
<keyword evidence="1" id="KW-1133">Transmembrane helix</keyword>
<keyword evidence="1" id="KW-0472">Membrane</keyword>
<gene>
    <name evidence="2" type="ORF">FGL86_12930</name>
</gene>
<protein>
    <submittedName>
        <fullName evidence="2">Uncharacterized protein</fullName>
    </submittedName>
</protein>
<accession>A0A5B8SU98</accession>